<accession>A0A8J6YZC1</accession>
<dbReference type="RefSeq" id="WP_193187082.1">
    <property type="nucleotide sequence ID" value="NZ_JACVXA010000112.1"/>
</dbReference>
<feature type="signal peptide" evidence="1">
    <location>
        <begin position="1"/>
        <end position="23"/>
    </location>
</feature>
<keyword evidence="1" id="KW-0732">Signal</keyword>
<proteinExistence type="predicted"/>
<dbReference type="AlphaFoldDB" id="A0A8J6YZC1"/>
<name>A0A8J6YZC1_9RHOB</name>
<dbReference type="EMBL" id="JACVXA010000112">
    <property type="protein sequence ID" value="MBE3640612.1"/>
    <property type="molecule type" value="Genomic_DNA"/>
</dbReference>
<gene>
    <name evidence="2" type="ORF">ICN82_20615</name>
</gene>
<reference evidence="2" key="1">
    <citation type="submission" date="2020-09" db="EMBL/GenBank/DDBJ databases">
        <title>A novel bacterium of genus Mangrovicoccus, isolated from South China Sea.</title>
        <authorList>
            <person name="Huang H."/>
            <person name="Mo K."/>
            <person name="Hu Y."/>
        </authorList>
    </citation>
    <scope>NUCLEOTIDE SEQUENCE</scope>
    <source>
        <strain evidence="2">HB182678</strain>
    </source>
</reference>
<protein>
    <submittedName>
        <fullName evidence="2">Uncharacterized protein</fullName>
    </submittedName>
</protein>
<sequence>MTSPMPAGLLLAALAALPGTGQAAEAMSGAAFGAYVGGKTLTYAHDGVVYGMEQYLPQGRVIWRHVDGPCEEGVWFERDGQICFDYGDGIPLQCWQFVEEGGRLGARSQSDPSGTWLYEVRRSSEPMDCPAPYLGT</sequence>
<evidence type="ECO:0000256" key="1">
    <source>
        <dbReference type="SAM" id="SignalP"/>
    </source>
</evidence>
<keyword evidence="3" id="KW-1185">Reference proteome</keyword>
<evidence type="ECO:0000313" key="3">
    <source>
        <dbReference type="Proteomes" id="UP000609121"/>
    </source>
</evidence>
<evidence type="ECO:0000313" key="2">
    <source>
        <dbReference type="EMBL" id="MBE3640612.1"/>
    </source>
</evidence>
<dbReference type="Proteomes" id="UP000609121">
    <property type="component" value="Unassembled WGS sequence"/>
</dbReference>
<comment type="caution">
    <text evidence="2">The sequence shown here is derived from an EMBL/GenBank/DDBJ whole genome shotgun (WGS) entry which is preliminary data.</text>
</comment>
<organism evidence="2 3">
    <name type="scientific">Mangrovicoccus algicola</name>
    <dbReference type="NCBI Taxonomy" id="2771008"/>
    <lineage>
        <taxon>Bacteria</taxon>
        <taxon>Pseudomonadati</taxon>
        <taxon>Pseudomonadota</taxon>
        <taxon>Alphaproteobacteria</taxon>
        <taxon>Rhodobacterales</taxon>
        <taxon>Paracoccaceae</taxon>
        <taxon>Mangrovicoccus</taxon>
    </lineage>
</organism>
<feature type="chain" id="PRO_5035145410" evidence="1">
    <location>
        <begin position="24"/>
        <end position="136"/>
    </location>
</feature>